<evidence type="ECO:0000256" key="8">
    <source>
        <dbReference type="ARBA" id="ARBA00038435"/>
    </source>
</evidence>
<feature type="transmembrane region" description="Helical" evidence="9">
    <location>
        <begin position="200"/>
        <end position="218"/>
    </location>
</feature>
<feature type="transmembrane region" description="Helical" evidence="9">
    <location>
        <begin position="143"/>
        <end position="171"/>
    </location>
</feature>
<feature type="transmembrane region" description="Helical" evidence="9">
    <location>
        <begin position="360"/>
        <end position="381"/>
    </location>
</feature>
<keyword evidence="3" id="KW-0050">Antiport</keyword>
<protein>
    <submittedName>
        <fullName evidence="11">Na+/H+ antiporter NhaC</fullName>
    </submittedName>
</protein>
<dbReference type="Proteomes" id="UP000469424">
    <property type="component" value="Unassembled WGS sequence"/>
</dbReference>
<feature type="transmembrane region" description="Helical" evidence="9">
    <location>
        <begin position="17"/>
        <end position="35"/>
    </location>
</feature>
<dbReference type="PANTHER" id="PTHR33451:SF3">
    <property type="entry name" value="MALATE-2H(+)_NA(+)-LACTATE ANTIPORTER"/>
    <property type="match status" value="1"/>
</dbReference>
<dbReference type="InterPro" id="IPR018461">
    <property type="entry name" value="Na/H_Antiport_NhaC-like_C"/>
</dbReference>
<comment type="caution">
    <text evidence="11">The sequence shown here is derived from an EMBL/GenBank/DDBJ whole genome shotgun (WGS) entry which is preliminary data.</text>
</comment>
<feature type="transmembrane region" description="Helical" evidence="9">
    <location>
        <begin position="439"/>
        <end position="461"/>
    </location>
</feature>
<dbReference type="AlphaFoldDB" id="A0A6N7XJY9"/>
<organism evidence="11 12">
    <name type="scientific">Mogibacterium kristiansenii</name>
    <dbReference type="NCBI Taxonomy" id="2606708"/>
    <lineage>
        <taxon>Bacteria</taxon>
        <taxon>Bacillati</taxon>
        <taxon>Bacillota</taxon>
        <taxon>Clostridia</taxon>
        <taxon>Peptostreptococcales</taxon>
        <taxon>Anaerovoracaceae</taxon>
        <taxon>Mogibacterium</taxon>
    </lineage>
</organism>
<keyword evidence="5 9" id="KW-0812">Transmembrane</keyword>
<sequence length="476" mass="50715">MEKKNRTADGNPHTPNLGISLIPIVAIFVLLYGSLRIFHLDVQIPLIFASIIAAFIAVVILKNKWDTIEKGIIDSIQNAMQAILIACFIGMIIGSWIAGGIVPSLIYYGLKILSPKFFLVTCLLVCSIVAVATGSAWTTAGTLGVAMVGIGSGMGIPPAVTAGAVVSAAYFGDKMSPFSDTTNLAPAVSGTTLFAHIRHMVYTAGTSYALAIIGYTVLNTRFSGEVSSESDISAVLVSLKEQFVISPLLVLPLLLLILMICFKIPAIPGLVASMLLGVICALLVQGQGIEEIGTVLSYGYSCETGNKALDELLSKGGLQNMMWTVSLILCSLTFGGIMHSSGMLACIANHILKVAKGTGGLITATGITAVFVNLVCGEQYLSILLTGRMYKDEYEERDLAPQNLSRTLEDFGTMTSPLIPWTTCAVAMSTYLNVPTLDYLPYSFLNLVNPLVAIVFAFTGFTIRKRSQVSPEDIVD</sequence>
<accession>A0A6N7XJY9</accession>
<evidence type="ECO:0000256" key="6">
    <source>
        <dbReference type="ARBA" id="ARBA00022989"/>
    </source>
</evidence>
<evidence type="ECO:0000256" key="3">
    <source>
        <dbReference type="ARBA" id="ARBA00022449"/>
    </source>
</evidence>
<dbReference type="InterPro" id="IPR052180">
    <property type="entry name" value="NhaC_Na-H+_Antiporter"/>
</dbReference>
<evidence type="ECO:0000313" key="11">
    <source>
        <dbReference type="EMBL" id="MST69911.1"/>
    </source>
</evidence>
<dbReference type="GO" id="GO:0015297">
    <property type="term" value="F:antiporter activity"/>
    <property type="evidence" value="ECO:0007669"/>
    <property type="project" value="UniProtKB-KW"/>
</dbReference>
<dbReference type="RefSeq" id="WP_154553465.1">
    <property type="nucleotide sequence ID" value="NZ_VUNA01000001.1"/>
</dbReference>
<keyword evidence="12" id="KW-1185">Reference proteome</keyword>
<reference evidence="11 12" key="1">
    <citation type="submission" date="2019-08" db="EMBL/GenBank/DDBJ databases">
        <title>In-depth cultivation of the pig gut microbiome towards novel bacterial diversity and tailored functional studies.</title>
        <authorList>
            <person name="Wylensek D."/>
            <person name="Hitch T.C.A."/>
            <person name="Clavel T."/>
        </authorList>
    </citation>
    <scope>NUCLEOTIDE SEQUENCE [LARGE SCALE GENOMIC DNA]</scope>
    <source>
        <strain evidence="11 12">WCA-MUC-591-APC-4B</strain>
    </source>
</reference>
<feature type="transmembrane region" description="Helical" evidence="9">
    <location>
        <begin position="117"/>
        <end position="137"/>
    </location>
</feature>
<keyword evidence="4" id="KW-1003">Cell membrane</keyword>
<evidence type="ECO:0000256" key="9">
    <source>
        <dbReference type="SAM" id="Phobius"/>
    </source>
</evidence>
<dbReference type="EMBL" id="VUNA01000001">
    <property type="protein sequence ID" value="MST69911.1"/>
    <property type="molecule type" value="Genomic_DNA"/>
</dbReference>
<comment type="subcellular location">
    <subcellularLocation>
        <location evidence="1">Cell membrane</location>
        <topology evidence="1">Multi-pass membrane protein</topology>
    </subcellularLocation>
</comment>
<evidence type="ECO:0000259" key="10">
    <source>
        <dbReference type="Pfam" id="PF03553"/>
    </source>
</evidence>
<feature type="transmembrane region" description="Helical" evidence="9">
    <location>
        <begin position="269"/>
        <end position="289"/>
    </location>
</feature>
<dbReference type="Pfam" id="PF03553">
    <property type="entry name" value="Na_H_antiporter"/>
    <property type="match status" value="1"/>
</dbReference>
<feature type="transmembrane region" description="Helical" evidence="9">
    <location>
        <begin position="42"/>
        <end position="61"/>
    </location>
</feature>
<evidence type="ECO:0000256" key="5">
    <source>
        <dbReference type="ARBA" id="ARBA00022692"/>
    </source>
</evidence>
<dbReference type="InterPro" id="IPR004770">
    <property type="entry name" value="Na/H_antiport_NhaC"/>
</dbReference>
<proteinExistence type="inferred from homology"/>
<feature type="transmembrane region" description="Helical" evidence="9">
    <location>
        <begin position="81"/>
        <end position="110"/>
    </location>
</feature>
<keyword evidence="6 9" id="KW-1133">Transmembrane helix</keyword>
<dbReference type="GO" id="GO:0005886">
    <property type="term" value="C:plasma membrane"/>
    <property type="evidence" value="ECO:0007669"/>
    <property type="project" value="UniProtKB-SubCell"/>
</dbReference>
<dbReference type="NCBIfam" id="TIGR00931">
    <property type="entry name" value="antiport_nhaC"/>
    <property type="match status" value="1"/>
</dbReference>
<feature type="transmembrane region" description="Helical" evidence="9">
    <location>
        <begin position="321"/>
        <end position="348"/>
    </location>
</feature>
<evidence type="ECO:0000256" key="4">
    <source>
        <dbReference type="ARBA" id="ARBA00022475"/>
    </source>
</evidence>
<evidence type="ECO:0000256" key="7">
    <source>
        <dbReference type="ARBA" id="ARBA00023136"/>
    </source>
</evidence>
<keyword evidence="2" id="KW-0813">Transport</keyword>
<name>A0A6N7XJY9_9FIRM</name>
<comment type="similarity">
    <text evidence="8">Belongs to the NhaC Na(+)/H(+) (TC 2.A.35) antiporter family.</text>
</comment>
<keyword evidence="7 9" id="KW-0472">Membrane</keyword>
<feature type="transmembrane region" description="Helical" evidence="9">
    <location>
        <begin position="243"/>
        <end position="262"/>
    </location>
</feature>
<evidence type="ECO:0000313" key="12">
    <source>
        <dbReference type="Proteomes" id="UP000469424"/>
    </source>
</evidence>
<dbReference type="PANTHER" id="PTHR33451">
    <property type="entry name" value="MALATE-2H(+)/NA(+)-LACTATE ANTIPORTER"/>
    <property type="match status" value="1"/>
</dbReference>
<gene>
    <name evidence="11" type="primary">nhaC</name>
    <name evidence="11" type="ORF">FYJ65_00910</name>
</gene>
<evidence type="ECO:0000256" key="1">
    <source>
        <dbReference type="ARBA" id="ARBA00004651"/>
    </source>
</evidence>
<feature type="domain" description="Na+/H+ antiporter NhaC-like C-terminal" evidence="10">
    <location>
        <begin position="169"/>
        <end position="461"/>
    </location>
</feature>
<evidence type="ECO:0000256" key="2">
    <source>
        <dbReference type="ARBA" id="ARBA00022448"/>
    </source>
</evidence>